<dbReference type="Proteomes" id="UP000828941">
    <property type="component" value="Chromosome 11"/>
</dbReference>
<evidence type="ECO:0000313" key="2">
    <source>
        <dbReference type="Proteomes" id="UP000828941"/>
    </source>
</evidence>
<accession>A0ACB9LW47</accession>
<gene>
    <name evidence="1" type="ORF">L6164_028364</name>
</gene>
<comment type="caution">
    <text evidence="1">The sequence shown here is derived from an EMBL/GenBank/DDBJ whole genome shotgun (WGS) entry which is preliminary data.</text>
</comment>
<keyword evidence="2" id="KW-1185">Reference proteome</keyword>
<protein>
    <submittedName>
        <fullName evidence="1">Uncharacterized protein</fullName>
    </submittedName>
</protein>
<sequence length="66" mass="7586">MMFRCILLAKLRRFKIQTSGRKWVGITLNGSCCNCRNHVAPHDDAISKAFQCLVGSMSEPMRNRTW</sequence>
<evidence type="ECO:0000313" key="1">
    <source>
        <dbReference type="EMBL" id="KAI4315568.1"/>
    </source>
</evidence>
<dbReference type="EMBL" id="CM039436">
    <property type="protein sequence ID" value="KAI4315568.1"/>
    <property type="molecule type" value="Genomic_DNA"/>
</dbReference>
<proteinExistence type="predicted"/>
<organism evidence="1 2">
    <name type="scientific">Bauhinia variegata</name>
    <name type="common">Purple orchid tree</name>
    <name type="synonym">Phanera variegata</name>
    <dbReference type="NCBI Taxonomy" id="167791"/>
    <lineage>
        <taxon>Eukaryota</taxon>
        <taxon>Viridiplantae</taxon>
        <taxon>Streptophyta</taxon>
        <taxon>Embryophyta</taxon>
        <taxon>Tracheophyta</taxon>
        <taxon>Spermatophyta</taxon>
        <taxon>Magnoliopsida</taxon>
        <taxon>eudicotyledons</taxon>
        <taxon>Gunneridae</taxon>
        <taxon>Pentapetalae</taxon>
        <taxon>rosids</taxon>
        <taxon>fabids</taxon>
        <taxon>Fabales</taxon>
        <taxon>Fabaceae</taxon>
        <taxon>Cercidoideae</taxon>
        <taxon>Cercideae</taxon>
        <taxon>Bauhiniinae</taxon>
        <taxon>Bauhinia</taxon>
    </lineage>
</organism>
<name>A0ACB9LW47_BAUVA</name>
<reference evidence="1 2" key="1">
    <citation type="journal article" date="2022" name="DNA Res.">
        <title>Chromosomal-level genome assembly of the orchid tree Bauhinia variegata (Leguminosae; Cercidoideae) supports the allotetraploid origin hypothesis of Bauhinia.</title>
        <authorList>
            <person name="Zhong Y."/>
            <person name="Chen Y."/>
            <person name="Zheng D."/>
            <person name="Pang J."/>
            <person name="Liu Y."/>
            <person name="Luo S."/>
            <person name="Meng S."/>
            <person name="Qian L."/>
            <person name="Wei D."/>
            <person name="Dai S."/>
            <person name="Zhou R."/>
        </authorList>
    </citation>
    <scope>NUCLEOTIDE SEQUENCE [LARGE SCALE GENOMIC DNA]</scope>
    <source>
        <strain evidence="1">BV-YZ2020</strain>
    </source>
</reference>